<evidence type="ECO:0008006" key="4">
    <source>
        <dbReference type="Google" id="ProtNLM"/>
    </source>
</evidence>
<gene>
    <name evidence="2" type="ORF">DX914_08380</name>
</gene>
<dbReference type="PROSITE" id="PS51257">
    <property type="entry name" value="PROKAR_LIPOPROTEIN"/>
    <property type="match status" value="1"/>
</dbReference>
<keyword evidence="1" id="KW-0732">Signal</keyword>
<protein>
    <recommendedName>
        <fullName evidence="4">Secreted protein</fullName>
    </recommendedName>
</protein>
<proteinExistence type="predicted"/>
<organism evidence="2 3">
    <name type="scientific">Lysobacter silvisoli</name>
    <dbReference type="NCBI Taxonomy" id="2293254"/>
    <lineage>
        <taxon>Bacteria</taxon>
        <taxon>Pseudomonadati</taxon>
        <taxon>Pseudomonadota</taxon>
        <taxon>Gammaproteobacteria</taxon>
        <taxon>Lysobacterales</taxon>
        <taxon>Lysobacteraceae</taxon>
        <taxon>Lysobacter</taxon>
    </lineage>
</organism>
<dbReference type="RefSeq" id="WP_115858534.1">
    <property type="nucleotide sequence ID" value="NZ_QTSU01000001.1"/>
</dbReference>
<sequence length="168" mass="17989">MNTTSRLMLIACLALPFVAACKKEEAAPAAAVQAPLTAPKSSDDNEWSKYLTDVVKRKVEADGIATSPYLYYLPAESTADFQGYYDRQLEKAKLDVARGISEGSLLAYGSPASAKIADLIVAAFPAPTKETPPMKNVKVMFIGAAADSERVKAAVTPYGVEYSFVEAK</sequence>
<keyword evidence="3" id="KW-1185">Reference proteome</keyword>
<dbReference type="AlphaFoldDB" id="A0A371K589"/>
<name>A0A371K589_9GAMM</name>
<dbReference type="OrthoDB" id="6022222at2"/>
<feature type="signal peptide" evidence="1">
    <location>
        <begin position="1"/>
        <end position="19"/>
    </location>
</feature>
<accession>A0A371K589</accession>
<dbReference type="Proteomes" id="UP000264492">
    <property type="component" value="Unassembled WGS sequence"/>
</dbReference>
<evidence type="ECO:0000313" key="2">
    <source>
        <dbReference type="EMBL" id="RDZ29099.1"/>
    </source>
</evidence>
<feature type="chain" id="PRO_5017052195" description="Secreted protein" evidence="1">
    <location>
        <begin position="20"/>
        <end position="168"/>
    </location>
</feature>
<evidence type="ECO:0000313" key="3">
    <source>
        <dbReference type="Proteomes" id="UP000264492"/>
    </source>
</evidence>
<dbReference type="EMBL" id="QTSU01000001">
    <property type="protein sequence ID" value="RDZ29099.1"/>
    <property type="molecule type" value="Genomic_DNA"/>
</dbReference>
<comment type="caution">
    <text evidence="2">The sequence shown here is derived from an EMBL/GenBank/DDBJ whole genome shotgun (WGS) entry which is preliminary data.</text>
</comment>
<reference evidence="2 3" key="1">
    <citation type="submission" date="2018-08" db="EMBL/GenBank/DDBJ databases">
        <title>Lysobacter sp. zong2l5, whole genome shotgun sequence.</title>
        <authorList>
            <person name="Zhang X."/>
            <person name="Feng G."/>
            <person name="Zhu H."/>
        </authorList>
    </citation>
    <scope>NUCLEOTIDE SEQUENCE [LARGE SCALE GENOMIC DNA]</scope>
    <source>
        <strain evidence="3">zong2l5</strain>
    </source>
</reference>
<evidence type="ECO:0000256" key="1">
    <source>
        <dbReference type="SAM" id="SignalP"/>
    </source>
</evidence>